<name>A0A2T5BWY9_9RHOB</name>
<evidence type="ECO:0000313" key="2">
    <source>
        <dbReference type="Proteomes" id="UP000243859"/>
    </source>
</evidence>
<sequence>MTVRLRPHHLLCILTYVGKGYGRDFTANMSAIVRRIASGEEFEIVSGPDDICSPRLNEQASHCHEARISLRDENAAQDISRCLGIGVEAGARINLGMPLKMALRRSFAAEDIRSACFGCEWTYLCRAVASSDFECSIL</sequence>
<dbReference type="RefSeq" id="WP_107890709.1">
    <property type="nucleotide sequence ID" value="NZ_NHSI01000033.1"/>
</dbReference>
<reference evidence="1 2" key="1">
    <citation type="submission" date="2018-04" db="EMBL/GenBank/DDBJ databases">
        <title>Genomic Encyclopedia of Archaeal and Bacterial Type Strains, Phase II (KMG-II): from individual species to whole genera.</title>
        <authorList>
            <person name="Goeker M."/>
        </authorList>
    </citation>
    <scope>NUCLEOTIDE SEQUENCE [LARGE SCALE GENOMIC DNA]</scope>
    <source>
        <strain evidence="1 2">DSM 18064</strain>
    </source>
</reference>
<proteinExistence type="predicted"/>
<dbReference type="Pfam" id="PF06935">
    <property type="entry name" value="DUF1284"/>
    <property type="match status" value="1"/>
</dbReference>
<keyword evidence="2" id="KW-1185">Reference proteome</keyword>
<gene>
    <name evidence="1" type="ORF">C8N32_101327</name>
</gene>
<dbReference type="InterPro" id="IPR009702">
    <property type="entry name" value="DUF1284"/>
</dbReference>
<dbReference type="Proteomes" id="UP000243859">
    <property type="component" value="Unassembled WGS sequence"/>
</dbReference>
<organism evidence="1 2">
    <name type="scientific">Rhodovulum imhoffii</name>
    <dbReference type="NCBI Taxonomy" id="365340"/>
    <lineage>
        <taxon>Bacteria</taxon>
        <taxon>Pseudomonadati</taxon>
        <taxon>Pseudomonadota</taxon>
        <taxon>Alphaproteobacteria</taxon>
        <taxon>Rhodobacterales</taxon>
        <taxon>Paracoccaceae</taxon>
        <taxon>Rhodovulum</taxon>
    </lineage>
</organism>
<dbReference type="EMBL" id="QAAA01000001">
    <property type="protein sequence ID" value="PTN04128.1"/>
    <property type="molecule type" value="Genomic_DNA"/>
</dbReference>
<dbReference type="OrthoDB" id="6195504at2"/>
<comment type="caution">
    <text evidence="1">The sequence shown here is derived from an EMBL/GenBank/DDBJ whole genome shotgun (WGS) entry which is preliminary data.</text>
</comment>
<dbReference type="AlphaFoldDB" id="A0A2T5BWY9"/>
<protein>
    <recommendedName>
        <fullName evidence="3">DUF1284 domain-containing protein</fullName>
    </recommendedName>
</protein>
<evidence type="ECO:0000313" key="1">
    <source>
        <dbReference type="EMBL" id="PTN04128.1"/>
    </source>
</evidence>
<evidence type="ECO:0008006" key="3">
    <source>
        <dbReference type="Google" id="ProtNLM"/>
    </source>
</evidence>
<accession>A0A2T5BWY9</accession>